<evidence type="ECO:0000256" key="3">
    <source>
        <dbReference type="ARBA" id="ARBA00022989"/>
    </source>
</evidence>
<comment type="subcellular location">
    <subcellularLocation>
        <location evidence="1">Membrane</location>
    </subcellularLocation>
</comment>
<feature type="transmembrane region" description="Helical" evidence="5">
    <location>
        <begin position="180"/>
        <end position="204"/>
    </location>
</feature>
<dbReference type="InterPro" id="IPR017452">
    <property type="entry name" value="GPCR_Rhodpsn_7TM"/>
</dbReference>
<feature type="transmembrane region" description="Helical" evidence="5">
    <location>
        <begin position="52"/>
        <end position="78"/>
    </location>
</feature>
<name>A0A8T2JS03_9PIPI</name>
<sequence length="337" mass="38463">MLNTMEKAVPVQTEMNAQLLKPGCLLIMIVAGKILINLFIFRIRHRKVQPKFLDIFCISLAAVDFALLAAISIIHYFQDFALCGMRFSNYHICLFTQIISNVYGILHFPVFLAAGLDYYLTLVNAVNVSRFCLYLFYVTTVLIIWFAAFFWALTSTVSPNGPDPGLHTFLCTFYISNQTYYLSATVVFTIILILAICCFELVAFMKSLKIVSFTNEIVVQFSCGGEWPIRGNKWFLTALLITFLATWTPFVILQVVVLILCAQIPGYMDMNVAWIYFMNSFLVGVAYFLKCQRIELPKETFSVDPFISWKYCVLPFIDTSYKVEDNVNGQPTTIMII</sequence>
<dbReference type="PANTHER" id="PTHR15573">
    <property type="entry name" value="G-PROTEIN COUPLED RECEPTOR 160-RELATED"/>
    <property type="match status" value="1"/>
</dbReference>
<keyword evidence="2 5" id="KW-0812">Transmembrane</keyword>
<protein>
    <recommendedName>
        <fullName evidence="6">G-protein coupled receptors family 1 profile domain-containing protein</fullName>
    </recommendedName>
</protein>
<accession>A0A8T2JS03</accession>
<dbReference type="SUPFAM" id="SSF81321">
    <property type="entry name" value="Family A G protein-coupled receptor-like"/>
    <property type="match status" value="1"/>
</dbReference>
<feature type="transmembrane region" description="Helical" evidence="5">
    <location>
        <begin position="20"/>
        <end position="40"/>
    </location>
</feature>
<evidence type="ECO:0000256" key="1">
    <source>
        <dbReference type="ARBA" id="ARBA00004370"/>
    </source>
</evidence>
<dbReference type="InterPro" id="IPR042353">
    <property type="entry name" value="GPR160"/>
</dbReference>
<feature type="transmembrane region" description="Helical" evidence="5">
    <location>
        <begin position="131"/>
        <end position="153"/>
    </location>
</feature>
<dbReference type="Proteomes" id="UP000812440">
    <property type="component" value="Chromosome 5"/>
</dbReference>
<feature type="transmembrane region" description="Helical" evidence="5">
    <location>
        <begin position="272"/>
        <end position="289"/>
    </location>
</feature>
<proteinExistence type="predicted"/>
<keyword evidence="3 5" id="KW-1133">Transmembrane helix</keyword>
<dbReference type="AlphaFoldDB" id="A0A8T2JS03"/>
<keyword evidence="4 5" id="KW-0472">Membrane</keyword>
<dbReference type="GO" id="GO:0005886">
    <property type="term" value="C:plasma membrane"/>
    <property type="evidence" value="ECO:0007669"/>
    <property type="project" value="TreeGrafter"/>
</dbReference>
<reference evidence="7" key="1">
    <citation type="thesis" date="2020" institute="ProQuest LLC" country="789 East Eisenhower Parkway, Ann Arbor, MI, USA">
        <title>Comparative Genomics and Chromosome Evolution.</title>
        <authorList>
            <person name="Mudd A.B."/>
        </authorList>
    </citation>
    <scope>NUCLEOTIDE SEQUENCE</scope>
    <source>
        <strain evidence="7">Female2</strain>
        <tissue evidence="7">Blood</tissue>
    </source>
</reference>
<feature type="transmembrane region" description="Helical" evidence="5">
    <location>
        <begin position="98"/>
        <end position="119"/>
    </location>
</feature>
<dbReference type="Gene3D" id="1.20.1070.10">
    <property type="entry name" value="Rhodopsin 7-helix transmembrane proteins"/>
    <property type="match status" value="1"/>
</dbReference>
<keyword evidence="8" id="KW-1185">Reference proteome</keyword>
<feature type="transmembrane region" description="Helical" evidence="5">
    <location>
        <begin position="234"/>
        <end position="260"/>
    </location>
</feature>
<dbReference type="OrthoDB" id="9947933at2759"/>
<evidence type="ECO:0000313" key="7">
    <source>
        <dbReference type="EMBL" id="KAG8445196.1"/>
    </source>
</evidence>
<evidence type="ECO:0000259" key="6">
    <source>
        <dbReference type="PROSITE" id="PS50262"/>
    </source>
</evidence>
<feature type="domain" description="G-protein coupled receptors family 1 profile" evidence="6">
    <location>
        <begin position="32"/>
        <end position="287"/>
    </location>
</feature>
<organism evidence="7 8">
    <name type="scientific">Hymenochirus boettgeri</name>
    <name type="common">Congo dwarf clawed frog</name>
    <dbReference type="NCBI Taxonomy" id="247094"/>
    <lineage>
        <taxon>Eukaryota</taxon>
        <taxon>Metazoa</taxon>
        <taxon>Chordata</taxon>
        <taxon>Craniata</taxon>
        <taxon>Vertebrata</taxon>
        <taxon>Euteleostomi</taxon>
        <taxon>Amphibia</taxon>
        <taxon>Batrachia</taxon>
        <taxon>Anura</taxon>
        <taxon>Pipoidea</taxon>
        <taxon>Pipidae</taxon>
        <taxon>Pipinae</taxon>
        <taxon>Hymenochirus</taxon>
    </lineage>
</organism>
<dbReference type="GO" id="GO:0043235">
    <property type="term" value="C:receptor complex"/>
    <property type="evidence" value="ECO:0007669"/>
    <property type="project" value="TreeGrafter"/>
</dbReference>
<dbReference type="PANTHER" id="PTHR15573:SF0">
    <property type="entry name" value="G-PROTEIN COUPLED RECEPTOR 160-RELATED"/>
    <property type="match status" value="1"/>
</dbReference>
<evidence type="ECO:0000256" key="5">
    <source>
        <dbReference type="SAM" id="Phobius"/>
    </source>
</evidence>
<evidence type="ECO:0000256" key="4">
    <source>
        <dbReference type="ARBA" id="ARBA00023136"/>
    </source>
</evidence>
<evidence type="ECO:0000256" key="2">
    <source>
        <dbReference type="ARBA" id="ARBA00022692"/>
    </source>
</evidence>
<comment type="caution">
    <text evidence="7">The sequence shown here is derived from an EMBL/GenBank/DDBJ whole genome shotgun (WGS) entry which is preliminary data.</text>
</comment>
<gene>
    <name evidence="7" type="ORF">GDO86_010102</name>
</gene>
<evidence type="ECO:0000313" key="8">
    <source>
        <dbReference type="Proteomes" id="UP000812440"/>
    </source>
</evidence>
<dbReference type="PROSITE" id="PS50262">
    <property type="entry name" value="G_PROTEIN_RECEP_F1_2"/>
    <property type="match status" value="1"/>
</dbReference>
<dbReference type="EMBL" id="JAACNH010000004">
    <property type="protein sequence ID" value="KAG8445196.1"/>
    <property type="molecule type" value="Genomic_DNA"/>
</dbReference>